<accession>A0A9P7YCV5</accession>
<dbReference type="Pfam" id="PF00067">
    <property type="entry name" value="p450"/>
    <property type="match status" value="1"/>
</dbReference>
<dbReference type="GO" id="GO:0005506">
    <property type="term" value="F:iron ion binding"/>
    <property type="evidence" value="ECO:0007669"/>
    <property type="project" value="InterPro"/>
</dbReference>
<evidence type="ECO:0000256" key="2">
    <source>
        <dbReference type="ARBA" id="ARBA00010617"/>
    </source>
</evidence>
<evidence type="ECO:0000256" key="6">
    <source>
        <dbReference type="RuleBase" id="RU000461"/>
    </source>
</evidence>
<dbReference type="InterPro" id="IPR036396">
    <property type="entry name" value="Cyt_P450_sf"/>
</dbReference>
<keyword evidence="8" id="KW-1185">Reference proteome</keyword>
<protein>
    <submittedName>
        <fullName evidence="7">Cytochrome P450</fullName>
    </submittedName>
</protein>
<reference evidence="7" key="1">
    <citation type="journal article" date="2021" name="IMA Fungus">
        <title>Genomic characterization of three marine fungi, including Emericellopsis atlantica sp. nov. with signatures of a generalist lifestyle and marine biomass degradation.</title>
        <authorList>
            <person name="Hagestad O.C."/>
            <person name="Hou L."/>
            <person name="Andersen J.H."/>
            <person name="Hansen E.H."/>
            <person name="Altermark B."/>
            <person name="Li C."/>
            <person name="Kuhnert E."/>
            <person name="Cox R.J."/>
            <person name="Crous P.W."/>
            <person name="Spatafora J.W."/>
            <person name="Lail K."/>
            <person name="Amirebrahimi M."/>
            <person name="Lipzen A."/>
            <person name="Pangilinan J."/>
            <person name="Andreopoulos W."/>
            <person name="Hayes R.D."/>
            <person name="Ng V."/>
            <person name="Grigoriev I.V."/>
            <person name="Jackson S.A."/>
            <person name="Sutton T.D.S."/>
            <person name="Dobson A.D.W."/>
            <person name="Rama T."/>
        </authorList>
    </citation>
    <scope>NUCLEOTIDE SEQUENCE</scope>
    <source>
        <strain evidence="7">TRa018bII</strain>
    </source>
</reference>
<keyword evidence="3 5" id="KW-0479">Metal-binding</keyword>
<organism evidence="7 8">
    <name type="scientific">Amylocarpus encephaloides</name>
    <dbReference type="NCBI Taxonomy" id="45428"/>
    <lineage>
        <taxon>Eukaryota</taxon>
        <taxon>Fungi</taxon>
        <taxon>Dikarya</taxon>
        <taxon>Ascomycota</taxon>
        <taxon>Pezizomycotina</taxon>
        <taxon>Leotiomycetes</taxon>
        <taxon>Helotiales</taxon>
        <taxon>Helotiales incertae sedis</taxon>
        <taxon>Amylocarpus</taxon>
    </lineage>
</organism>
<name>A0A9P7YCV5_9HELO</name>
<dbReference type="InterPro" id="IPR017972">
    <property type="entry name" value="Cyt_P450_CS"/>
</dbReference>
<evidence type="ECO:0000313" key="7">
    <source>
        <dbReference type="EMBL" id="KAG9231339.1"/>
    </source>
</evidence>
<evidence type="ECO:0000256" key="1">
    <source>
        <dbReference type="ARBA" id="ARBA00001971"/>
    </source>
</evidence>
<dbReference type="PROSITE" id="PS00086">
    <property type="entry name" value="CYTOCHROME_P450"/>
    <property type="match status" value="1"/>
</dbReference>
<evidence type="ECO:0000256" key="5">
    <source>
        <dbReference type="PIRSR" id="PIRSR602401-1"/>
    </source>
</evidence>
<keyword evidence="5 6" id="KW-0349">Heme</keyword>
<dbReference type="AlphaFoldDB" id="A0A9P7YCV5"/>
<dbReference type="EMBL" id="MU251609">
    <property type="protein sequence ID" value="KAG9231339.1"/>
    <property type="molecule type" value="Genomic_DNA"/>
</dbReference>
<dbReference type="PRINTS" id="PR00385">
    <property type="entry name" value="P450"/>
</dbReference>
<dbReference type="Gene3D" id="1.10.630.10">
    <property type="entry name" value="Cytochrome P450"/>
    <property type="match status" value="1"/>
</dbReference>
<comment type="similarity">
    <text evidence="2 6">Belongs to the cytochrome P450 family.</text>
</comment>
<dbReference type="InterPro" id="IPR002401">
    <property type="entry name" value="Cyt_P450_E_grp-I"/>
</dbReference>
<proteinExistence type="inferred from homology"/>
<evidence type="ECO:0000313" key="8">
    <source>
        <dbReference type="Proteomes" id="UP000824998"/>
    </source>
</evidence>
<keyword evidence="6" id="KW-0503">Monooxygenase</keyword>
<dbReference type="GO" id="GO:0004497">
    <property type="term" value="F:monooxygenase activity"/>
    <property type="evidence" value="ECO:0007669"/>
    <property type="project" value="UniProtKB-KW"/>
</dbReference>
<dbReference type="OrthoDB" id="10029320at2759"/>
<dbReference type="PANTHER" id="PTHR24305:SF166">
    <property type="entry name" value="CYTOCHROME P450 12A4, MITOCHONDRIAL-RELATED"/>
    <property type="match status" value="1"/>
</dbReference>
<dbReference type="PRINTS" id="PR00463">
    <property type="entry name" value="EP450I"/>
</dbReference>
<feature type="binding site" description="axial binding residue" evidence="5">
    <location>
        <position position="469"/>
    </location>
    <ligand>
        <name>heme</name>
        <dbReference type="ChEBI" id="CHEBI:30413"/>
    </ligand>
    <ligandPart>
        <name>Fe</name>
        <dbReference type="ChEBI" id="CHEBI:18248"/>
    </ligandPart>
</feature>
<evidence type="ECO:0000256" key="3">
    <source>
        <dbReference type="ARBA" id="ARBA00022723"/>
    </source>
</evidence>
<dbReference type="Proteomes" id="UP000824998">
    <property type="component" value="Unassembled WGS sequence"/>
</dbReference>
<dbReference type="PANTHER" id="PTHR24305">
    <property type="entry name" value="CYTOCHROME P450"/>
    <property type="match status" value="1"/>
</dbReference>
<keyword evidence="6" id="KW-0560">Oxidoreductase</keyword>
<evidence type="ECO:0000256" key="4">
    <source>
        <dbReference type="ARBA" id="ARBA00023004"/>
    </source>
</evidence>
<dbReference type="InterPro" id="IPR001128">
    <property type="entry name" value="Cyt_P450"/>
</dbReference>
<keyword evidence="4 5" id="KW-0408">Iron</keyword>
<dbReference type="SUPFAM" id="SSF48264">
    <property type="entry name" value="Cytochrome P450"/>
    <property type="match status" value="1"/>
</dbReference>
<gene>
    <name evidence="7" type="ORF">BJ875DRAFT_429940</name>
</gene>
<dbReference type="InterPro" id="IPR050121">
    <property type="entry name" value="Cytochrome_P450_monoxygenase"/>
</dbReference>
<dbReference type="GO" id="GO:0016705">
    <property type="term" value="F:oxidoreductase activity, acting on paired donors, with incorporation or reduction of molecular oxygen"/>
    <property type="evidence" value="ECO:0007669"/>
    <property type="project" value="InterPro"/>
</dbReference>
<sequence length="546" mass="61079">MLVSQVLRSLFVLAAAWILRFSYRFYKNRRWFKDLPKPPHSFLWGHLKLMGEIAATLPPNVHPQHMATAIAKMYNLSGIFYLDMWPIADSMIILTDPDLMSKVAVNMALPIHPLAEEVLRPIVGKNVIAGVNGALWKKSHKAMAPAFSWSHVRNMSPVMVDECLTFQKTLDRYADSGEVFSMVNEGGKLIFDVIARLVFNFSLHAQTEGSQDLEDLKAMVGLAEAALSWDPILKLKTFLPRRRIFNRLQISIGGKIRERLALLREGKIVPSRKDPHSILDLMLREHVEEHAAGKDTNEVKLPKAYTEMVTTNLKGLLVGGHSTTNDTLCYALMLLSKSPSAITKLRAEHDLVFSPSPSETLSILSDNPSKLDELEYTTAVIRETLRLFPIGFTVRQAPAGAKLEYKGAHLPLHQPGTRLTISPNPQGLHYDPAYFPDPSSFNPDRFTDPQTAQAARANMRTFGRGARACLGQNLALDELRVVLLMVGRGWEFECVGLQGRGEGKGRMEWLSELEMVFGDVVFQELGLSAGVRGEMGMRVRKVDRET</sequence>
<comment type="cofactor">
    <cofactor evidence="1 5">
        <name>heme</name>
        <dbReference type="ChEBI" id="CHEBI:30413"/>
    </cofactor>
</comment>
<comment type="caution">
    <text evidence="7">The sequence shown here is derived from an EMBL/GenBank/DDBJ whole genome shotgun (WGS) entry which is preliminary data.</text>
</comment>
<dbReference type="GO" id="GO:0020037">
    <property type="term" value="F:heme binding"/>
    <property type="evidence" value="ECO:0007669"/>
    <property type="project" value="InterPro"/>
</dbReference>